<feature type="chain" id="PRO_5047263953" evidence="1">
    <location>
        <begin position="29"/>
        <end position="122"/>
    </location>
</feature>
<feature type="signal peptide" evidence="1">
    <location>
        <begin position="1"/>
        <end position="28"/>
    </location>
</feature>
<dbReference type="Pfam" id="PF03995">
    <property type="entry name" value="Inhibitor_I36"/>
    <property type="match status" value="1"/>
</dbReference>
<dbReference type="EMBL" id="JBHSBL010000017">
    <property type="protein sequence ID" value="MFC4067505.1"/>
    <property type="molecule type" value="Genomic_DNA"/>
</dbReference>
<comment type="caution">
    <text evidence="2">The sequence shown here is derived from an EMBL/GenBank/DDBJ whole genome shotgun (WGS) entry which is preliminary data.</text>
</comment>
<protein>
    <submittedName>
        <fullName evidence="2">Peptidase inhibitor family I36 protein</fullName>
    </submittedName>
</protein>
<proteinExistence type="predicted"/>
<evidence type="ECO:0000313" key="2">
    <source>
        <dbReference type="EMBL" id="MFC4067505.1"/>
    </source>
</evidence>
<sequence length="122" mass="13253">MRFRLLMASLTVAAATVASGIAAGPAQAGLGEDCPSGALCAYTIDWMEGTRGQVYANNTNLLQYYAFNNAHSVYNNGNDCNVRIFSGKSYTGTGVTISRDHFIQQLQTTPWYNNIASNKWCV</sequence>
<dbReference type="RefSeq" id="WP_378068413.1">
    <property type="nucleotide sequence ID" value="NZ_JBHSBL010000017.1"/>
</dbReference>
<dbReference type="Gene3D" id="2.60.20.10">
    <property type="entry name" value="Crystallins"/>
    <property type="match status" value="1"/>
</dbReference>
<organism evidence="2 3">
    <name type="scientific">Actinoplanes subglobosus</name>
    <dbReference type="NCBI Taxonomy" id="1547892"/>
    <lineage>
        <taxon>Bacteria</taxon>
        <taxon>Bacillati</taxon>
        <taxon>Actinomycetota</taxon>
        <taxon>Actinomycetes</taxon>
        <taxon>Micromonosporales</taxon>
        <taxon>Micromonosporaceae</taxon>
        <taxon>Actinoplanes</taxon>
    </lineage>
</organism>
<evidence type="ECO:0000313" key="3">
    <source>
        <dbReference type="Proteomes" id="UP001595867"/>
    </source>
</evidence>
<keyword evidence="3" id="KW-1185">Reference proteome</keyword>
<name>A0ABV8IUI6_9ACTN</name>
<evidence type="ECO:0000256" key="1">
    <source>
        <dbReference type="SAM" id="SignalP"/>
    </source>
</evidence>
<dbReference type="Proteomes" id="UP001595867">
    <property type="component" value="Unassembled WGS sequence"/>
</dbReference>
<keyword evidence="1" id="KW-0732">Signal</keyword>
<reference evidence="3" key="1">
    <citation type="journal article" date="2019" name="Int. J. Syst. Evol. Microbiol.">
        <title>The Global Catalogue of Microorganisms (GCM) 10K type strain sequencing project: providing services to taxonomists for standard genome sequencing and annotation.</title>
        <authorList>
            <consortium name="The Broad Institute Genomics Platform"/>
            <consortium name="The Broad Institute Genome Sequencing Center for Infectious Disease"/>
            <person name="Wu L."/>
            <person name="Ma J."/>
        </authorList>
    </citation>
    <scope>NUCLEOTIDE SEQUENCE [LARGE SCALE GENOMIC DNA]</scope>
    <source>
        <strain evidence="3">TBRC 5832</strain>
    </source>
</reference>
<accession>A0ABV8IUI6</accession>
<gene>
    <name evidence="2" type="ORF">ACFO0C_21430</name>
</gene>